<protein>
    <submittedName>
        <fullName evidence="1">Mde8i18_4</fullName>
    </submittedName>
</protein>
<sequence length="291" mass="34292">MEDVLIEVENLALSGGTLSDYLMNSFPKIEYKSERTVLRKIKEVKFYDLTQWSDIDLVRQIILKHSEKEHDQDPYNVFTIGIGMFETRFENPKPRNPSPDANPDTRCLLPTTNADLIEYAKTLYETCSSATQNAPKSLEIWDFKTYYDLHIIPEWIERHRGDIHPNRIAILGAGKFATTYYQYLSPLYQVLYTRFILPNEQARLQQVFVQTFEKAVRIFAFDSEYDSHLFAEFVKIHTNDKRSFHEFIFTYKKNIGRLQQPKYVYKDEKPFIIAKDRELQHKLSPLIAKLG</sequence>
<reference evidence="1" key="1">
    <citation type="journal article" date="2006" name="BMC Genomics">
        <title>Genomic analysis of a 1 Mb region near the telomere of Hessian fly chromosome X2 and avirulence gene vH13.</title>
        <authorList>
            <person name="Lobo N.F."/>
            <person name="Behura S.K."/>
            <person name="Aggarwal R."/>
            <person name="Chen M.S."/>
            <person name="Collins F.H."/>
            <person name="Stuart J.J."/>
        </authorList>
    </citation>
    <scope>NUCLEOTIDE SEQUENCE</scope>
</reference>
<name>Q3HM46_MAYDE</name>
<accession>Q3HM46</accession>
<organism evidence="1">
    <name type="scientific">Mayetiola destructor</name>
    <name type="common">Hessian fly</name>
    <dbReference type="NCBI Taxonomy" id="39758"/>
    <lineage>
        <taxon>Eukaryota</taxon>
        <taxon>Metazoa</taxon>
        <taxon>Ecdysozoa</taxon>
        <taxon>Arthropoda</taxon>
        <taxon>Hexapoda</taxon>
        <taxon>Insecta</taxon>
        <taxon>Pterygota</taxon>
        <taxon>Neoptera</taxon>
        <taxon>Endopterygota</taxon>
        <taxon>Diptera</taxon>
        <taxon>Nematocera</taxon>
        <taxon>Sciaroidea</taxon>
        <taxon>Cecidomyiidae</taxon>
        <taxon>Mayetiola</taxon>
    </lineage>
</organism>
<dbReference type="EMBL" id="DQ208194">
    <property type="protein sequence ID" value="ABA61173.1"/>
    <property type="molecule type" value="Genomic_DNA"/>
</dbReference>
<proteinExistence type="predicted"/>
<dbReference type="AlphaFoldDB" id="Q3HM46"/>
<evidence type="ECO:0000313" key="1">
    <source>
        <dbReference type="EMBL" id="ABA61173.1"/>
    </source>
</evidence>